<dbReference type="Pfam" id="PF00632">
    <property type="entry name" value="HECT"/>
    <property type="match status" value="1"/>
</dbReference>
<keyword evidence="1" id="KW-0808">Transferase</keyword>
<dbReference type="SUPFAM" id="SSF56204">
    <property type="entry name" value="Hect, E3 ligase catalytic domain"/>
    <property type="match status" value="1"/>
</dbReference>
<evidence type="ECO:0000313" key="5">
    <source>
        <dbReference type="EMBL" id="RKP02787.1"/>
    </source>
</evidence>
<name>A0A4P9XBJ1_9FUNG</name>
<protein>
    <recommendedName>
        <fullName evidence="4">HECT domain-containing protein</fullName>
    </recommendedName>
</protein>
<keyword evidence="6" id="KW-1185">Reference proteome</keyword>
<dbReference type="InterPro" id="IPR000569">
    <property type="entry name" value="HECT_dom"/>
</dbReference>
<feature type="domain" description="HECT" evidence="4">
    <location>
        <begin position="78"/>
        <end position="256"/>
    </location>
</feature>
<accession>A0A4P9XBJ1</accession>
<dbReference type="GO" id="GO:0016607">
    <property type="term" value="C:nuclear speck"/>
    <property type="evidence" value="ECO:0007669"/>
    <property type="project" value="TreeGrafter"/>
</dbReference>
<dbReference type="OrthoDB" id="423283at2759"/>
<reference evidence="6" key="1">
    <citation type="journal article" date="2018" name="Nat. Microbiol.">
        <title>Leveraging single-cell genomics to expand the fungal tree of life.</title>
        <authorList>
            <person name="Ahrendt S.R."/>
            <person name="Quandt C.A."/>
            <person name="Ciobanu D."/>
            <person name="Clum A."/>
            <person name="Salamov A."/>
            <person name="Andreopoulos B."/>
            <person name="Cheng J.F."/>
            <person name="Woyke T."/>
            <person name="Pelin A."/>
            <person name="Henrissat B."/>
            <person name="Reynolds N.K."/>
            <person name="Benny G.L."/>
            <person name="Smith M.E."/>
            <person name="James T.Y."/>
            <person name="Grigoriev I.V."/>
        </authorList>
    </citation>
    <scope>NUCLEOTIDE SEQUENCE [LARGE SCALE GENOMIC DNA]</scope>
    <source>
        <strain evidence="6">ATCC 52028</strain>
    </source>
</reference>
<organism evidence="5 6">
    <name type="scientific">Caulochytrium protostelioides</name>
    <dbReference type="NCBI Taxonomy" id="1555241"/>
    <lineage>
        <taxon>Eukaryota</taxon>
        <taxon>Fungi</taxon>
        <taxon>Fungi incertae sedis</taxon>
        <taxon>Chytridiomycota</taxon>
        <taxon>Chytridiomycota incertae sedis</taxon>
        <taxon>Chytridiomycetes</taxon>
        <taxon>Caulochytriales</taxon>
        <taxon>Caulochytriaceae</taxon>
        <taxon>Caulochytrium</taxon>
    </lineage>
</organism>
<dbReference type="EMBL" id="ML014135">
    <property type="protein sequence ID" value="RKP02787.1"/>
    <property type="molecule type" value="Genomic_DNA"/>
</dbReference>
<proteinExistence type="predicted"/>
<dbReference type="AlphaFoldDB" id="A0A4P9XBJ1"/>
<keyword evidence="2 3" id="KW-0833">Ubl conjugation pathway</keyword>
<dbReference type="STRING" id="1555241.A0A4P9XBJ1"/>
<evidence type="ECO:0000259" key="4">
    <source>
        <dbReference type="PROSITE" id="PS50237"/>
    </source>
</evidence>
<dbReference type="GO" id="GO:0061630">
    <property type="term" value="F:ubiquitin protein ligase activity"/>
    <property type="evidence" value="ECO:0007669"/>
    <property type="project" value="InterPro"/>
</dbReference>
<dbReference type="Proteomes" id="UP000274922">
    <property type="component" value="Unassembled WGS sequence"/>
</dbReference>
<dbReference type="PANTHER" id="PTHR45670">
    <property type="entry name" value="E3 UBIQUITIN-PROTEIN LIGASE TRIP12"/>
    <property type="match status" value="1"/>
</dbReference>
<feature type="active site" description="Glycyl thioester intermediate" evidence="3">
    <location>
        <position position="223"/>
    </location>
</feature>
<dbReference type="Gene3D" id="3.30.2410.10">
    <property type="entry name" value="Hect, E3 ligase catalytic domain"/>
    <property type="match status" value="1"/>
</dbReference>
<evidence type="ECO:0000313" key="6">
    <source>
        <dbReference type="Proteomes" id="UP000274922"/>
    </source>
</evidence>
<sequence length="256" mass="27599">MIDRGLYDSLQLLVQFAAAGAAARARGASPADIEAITVQDVCIDDLALEFSLPGYGYQIPDASSAAPSPPDADAMPSVTMANLDTYIDGVLDLSVGSGVMHQVAAFRSGFDRVFASSDMRCFSLAEMGLLMGHSDEDWSVPTLLHVIKADHGFTKTSPVIQDLALMMSEYTPSERRAFLQFVTGSPRLPLGGFATLQPPLTVVCKHIEAPAKPDDYLPSVMTCVNYLKVPKYSSREVLRERFSFAVSEGQGAFHLS</sequence>
<dbReference type="InterPro" id="IPR035983">
    <property type="entry name" value="Hect_E3_ubiquitin_ligase"/>
</dbReference>
<evidence type="ECO:0000256" key="1">
    <source>
        <dbReference type="ARBA" id="ARBA00022679"/>
    </source>
</evidence>
<dbReference type="InterPro" id="IPR045322">
    <property type="entry name" value="HECTD1/TRIP12-like"/>
</dbReference>
<dbReference type="GO" id="GO:0000209">
    <property type="term" value="P:protein polyubiquitination"/>
    <property type="evidence" value="ECO:0007669"/>
    <property type="project" value="TreeGrafter"/>
</dbReference>
<dbReference type="GO" id="GO:0043161">
    <property type="term" value="P:proteasome-mediated ubiquitin-dependent protein catabolic process"/>
    <property type="evidence" value="ECO:0007669"/>
    <property type="project" value="TreeGrafter"/>
</dbReference>
<dbReference type="PANTHER" id="PTHR45670:SF1">
    <property type="entry name" value="E3 UBIQUITIN-PROTEIN LIGASE HECTD1"/>
    <property type="match status" value="1"/>
</dbReference>
<dbReference type="PROSITE" id="PS50237">
    <property type="entry name" value="HECT"/>
    <property type="match status" value="1"/>
</dbReference>
<gene>
    <name evidence="5" type="ORF">CXG81DRAFT_10352</name>
</gene>
<evidence type="ECO:0000256" key="3">
    <source>
        <dbReference type="PROSITE-ProRule" id="PRU00104"/>
    </source>
</evidence>
<evidence type="ECO:0000256" key="2">
    <source>
        <dbReference type="ARBA" id="ARBA00022786"/>
    </source>
</evidence>
<dbReference type="SMART" id="SM00119">
    <property type="entry name" value="HECTc"/>
    <property type="match status" value="1"/>
</dbReference>